<comment type="caution">
    <text evidence="1">The sequence shown here is derived from an EMBL/GenBank/DDBJ whole genome shotgun (WGS) entry which is preliminary data.</text>
</comment>
<dbReference type="Proteomes" id="UP001315686">
    <property type="component" value="Unassembled WGS sequence"/>
</dbReference>
<dbReference type="AlphaFoldDB" id="A0AAP2CNJ1"/>
<evidence type="ECO:0000313" key="2">
    <source>
        <dbReference type="Proteomes" id="UP001315686"/>
    </source>
</evidence>
<sequence length="240" mass="27171">MIYPEHNRPGDSIANLALDAAKPLYQKLGLVGLIGGADATNQFLKEVVEYSQFARFHGPLWKAMQDYAHAALPKDQAEAILAWFFTAYTGYHPANPNMSIWTYFLGIRAVRTELWPRDQFEPEEMKAEEAFTALFAAHEDAEGFMDMITDIQENTPLSQWDKKLHQINEFVYFDRAAGDDPFLKLKFVNSATALRRAIAEFDFPSKPGFPHEKLRAVAQLEADRGWMPEGVSLGTLLEVV</sequence>
<protein>
    <submittedName>
        <fullName evidence="1">Uncharacterized protein</fullName>
    </submittedName>
</protein>
<gene>
    <name evidence="1" type="ORF">IV417_03155</name>
</gene>
<evidence type="ECO:0000313" key="1">
    <source>
        <dbReference type="EMBL" id="MBT0956372.1"/>
    </source>
</evidence>
<organism evidence="1 2">
    <name type="scientific">Harenicola maris</name>
    <dbReference type="NCBI Taxonomy" id="2841044"/>
    <lineage>
        <taxon>Bacteria</taxon>
        <taxon>Pseudomonadati</taxon>
        <taxon>Pseudomonadota</taxon>
        <taxon>Alphaproteobacteria</taxon>
        <taxon>Rhodobacterales</taxon>
        <taxon>Paracoccaceae</taxon>
        <taxon>Harenicola</taxon>
    </lineage>
</organism>
<reference evidence="1 2" key="1">
    <citation type="journal article" date="2021" name="Arch. Microbiol.">
        <title>Harenicola maris gen. nov., sp. nov. isolated from the Sea of Japan shallow sediments.</title>
        <authorList>
            <person name="Romanenko L.A."/>
            <person name="Kurilenko V.V."/>
            <person name="Chernysheva N.Y."/>
            <person name="Tekutyeva L.A."/>
            <person name="Velansky P.V."/>
            <person name="Svetashev V.I."/>
            <person name="Isaeva M.P."/>
        </authorList>
    </citation>
    <scope>NUCLEOTIDE SEQUENCE [LARGE SCALE GENOMIC DNA]</scope>
    <source>
        <strain evidence="1 2">KMM 3653</strain>
    </source>
</reference>
<dbReference type="EMBL" id="JADQAZ010000001">
    <property type="protein sequence ID" value="MBT0956372.1"/>
    <property type="molecule type" value="Genomic_DNA"/>
</dbReference>
<keyword evidence="2" id="KW-1185">Reference proteome</keyword>
<name>A0AAP2CNJ1_9RHOB</name>
<accession>A0AAP2CNJ1</accession>
<dbReference type="RefSeq" id="WP_327792578.1">
    <property type="nucleotide sequence ID" value="NZ_JADQAZ010000001.1"/>
</dbReference>
<proteinExistence type="predicted"/>